<dbReference type="InterPro" id="IPR011989">
    <property type="entry name" value="ARM-like"/>
</dbReference>
<comment type="caution">
    <text evidence="2">The sequence shown here is derived from an EMBL/GenBank/DDBJ whole genome shotgun (WGS) entry which is preliminary data.</text>
</comment>
<organism evidence="2 3">
    <name type="scientific">Parapontixanthobacter aurantiacus</name>
    <dbReference type="NCBI Taxonomy" id="1463599"/>
    <lineage>
        <taxon>Bacteria</taxon>
        <taxon>Pseudomonadati</taxon>
        <taxon>Pseudomonadota</taxon>
        <taxon>Alphaproteobacteria</taxon>
        <taxon>Sphingomonadales</taxon>
        <taxon>Erythrobacteraceae</taxon>
        <taxon>Parapontixanthobacter</taxon>
    </lineage>
</organism>
<evidence type="ECO:0008006" key="4">
    <source>
        <dbReference type="Google" id="ProtNLM"/>
    </source>
</evidence>
<name>A0A844ZE83_9SPHN</name>
<evidence type="ECO:0000313" key="3">
    <source>
        <dbReference type="Proteomes" id="UP000433104"/>
    </source>
</evidence>
<dbReference type="OrthoDB" id="2884at2"/>
<keyword evidence="3" id="KW-1185">Reference proteome</keyword>
<reference evidence="2 3" key="1">
    <citation type="submission" date="2019-12" db="EMBL/GenBank/DDBJ databases">
        <title>Genomic-based taxomic classification of the family Erythrobacteraceae.</title>
        <authorList>
            <person name="Xu L."/>
        </authorList>
    </citation>
    <scope>NUCLEOTIDE SEQUENCE [LARGE SCALE GENOMIC DNA]</scope>
    <source>
        <strain evidence="2 3">MCCC 1A09962</strain>
    </source>
</reference>
<evidence type="ECO:0000256" key="1">
    <source>
        <dbReference type="SAM" id="Phobius"/>
    </source>
</evidence>
<evidence type="ECO:0000313" key="2">
    <source>
        <dbReference type="EMBL" id="MXO86831.1"/>
    </source>
</evidence>
<protein>
    <recommendedName>
        <fullName evidence="4">Poly-gamma-glutamate synthase PgsB/CapB</fullName>
    </recommendedName>
</protein>
<keyword evidence="1" id="KW-0472">Membrane</keyword>
<dbReference type="GO" id="GO:0016020">
    <property type="term" value="C:membrane"/>
    <property type="evidence" value="ECO:0007669"/>
    <property type="project" value="InterPro"/>
</dbReference>
<dbReference type="InterPro" id="IPR008337">
    <property type="entry name" value="Capsule_biosynth_CapB"/>
</dbReference>
<dbReference type="GO" id="GO:0045227">
    <property type="term" value="P:capsule polysaccharide biosynthetic process"/>
    <property type="evidence" value="ECO:0007669"/>
    <property type="project" value="InterPro"/>
</dbReference>
<feature type="transmembrane region" description="Helical" evidence="1">
    <location>
        <begin position="704"/>
        <end position="729"/>
    </location>
</feature>
<dbReference type="InterPro" id="IPR016024">
    <property type="entry name" value="ARM-type_fold"/>
</dbReference>
<dbReference type="RefSeq" id="WP_160684555.1">
    <property type="nucleotide sequence ID" value="NZ_WTYW01000004.1"/>
</dbReference>
<dbReference type="EMBL" id="WTYW01000004">
    <property type="protein sequence ID" value="MXO86831.1"/>
    <property type="molecule type" value="Genomic_DNA"/>
</dbReference>
<dbReference type="PRINTS" id="PR01758">
    <property type="entry name" value="CAPSULEPROTB"/>
</dbReference>
<sequence length="1410" mass="156358">MTPPDMLLATPCGIVAALEQGLPPRLCGTYSDIHTAIEQFATTSEEFAAEGNFVDHVKAVFAFVRARMQYLTDLHDAAALFNARYASALDEAAQHSAILDFAERLGADEQQLASDRKALADYFDNDAVMERYRRRAGEAERAIAHAFERLGQLAGEALRRGEMDSDDELLSVKLAGLLVDGRGWRGDPRVRRASFAALKQIGASARILPSGFWVDIAVRDARRMALDASEDCWTQCEAFAVLKVMSPGSLAPVLEKRLAPAADSDTPVRQDNAMFVRRHLAGFLAEAVGAYPKLAKYLKDLSNDRSGAVRQALARHLPKIPREEAQPLFSRLRIDQDPQVRAMLFADPEAMAEAIGSELFRSHIVRILQRDTNKHVLRMGMEAAARLVALEGRTDPREQARSAEHFENVLNDLRKRAPTPNLRRWAGEAIERIWLHCDADALDIAEHIRFQMGLIPEGKRRKLPDLANIAAHDPAYVGRIMAVLAQDGFGLELIEGRIPHMQKGELFSRRLWRILFEGKISATDKRQAFLHTVGRSLPGTISAPPAHMAELAPTKVPGEPLHFADEGGWRNYLPLLDHVLAAIDRGKPTRIFTSEGITTVTPPKGIGRRVGTYWRISRDFAKLASLRNKGGSADYVEALRSYGLGIDFTQYDATPTEAAMLEEQVAIVSPKEARRVADPEVLQLFELGGVLIAVPVLIKSAAAYFATVFANTLAQLALFVVLAGAWFFGRHLYLARKARQYRAAIPLSLGGWGTRGKSGTERLKAGLINALGHPLVSKTTGCEAMFLRGEPFGDLTEMFLFRPYDKATIWEQFNLIRISVGLKARVFLWECMGLNPAYVRVLQQDWMRDDIGTITNTYPDHEDVQGPAGRNIPDVMCEFIPHDSVLLTTEEEMLPILEEGARKARTRIRTVDWREAGLVHEALLARFPYAEHPYNIALVAAMGDELGLGEDYCIKEMSDRVVADLGVLKIYPHSKVEGRTLEFVMGMSANERFGALGNWDRMGFAEHDLARDPEIFVSTVVNNRADRVPRSRVFARMLVNDVSADRHFLIGSNIDGLIGFIEDEWAAYADKLTLDSEKGLSQAEVFEGLARKMRIPTTREQLENRLAAMLASFVEPDAASQLVVEARNGRLDAALTAANVNHGEAIAANFTEMAKDLEQYQAISNNLHGGRGEDVAAIRSFLRSVFMRKLVPVRDFYMSGENIIRLIARNSPPGLVNRIMGMQNIKGTGLDFVYRWQAWEAVYRACVQARDADPVTAEKGLVTLAGFQEYGVLSEKEVQHTITALKAADSLPPSFTPAQLDAILARLDAQLKELGEEEPSAGKGEDSGSWRSKLGAWLLEITESFLDAGDAVRRRRQADRIYTAMIAEQISSQRAALELKKLTKRQKGGWLAETIASGQGRLLTMFGRTG</sequence>
<dbReference type="Proteomes" id="UP000433104">
    <property type="component" value="Unassembled WGS sequence"/>
</dbReference>
<dbReference type="Gene3D" id="1.25.10.10">
    <property type="entry name" value="Leucine-rich Repeat Variant"/>
    <property type="match status" value="1"/>
</dbReference>
<proteinExistence type="predicted"/>
<gene>
    <name evidence="2" type="ORF">GRI38_12420</name>
</gene>
<accession>A0A844ZE83</accession>
<keyword evidence="1" id="KW-1133">Transmembrane helix</keyword>
<dbReference type="SUPFAM" id="SSF48371">
    <property type="entry name" value="ARM repeat"/>
    <property type="match status" value="1"/>
</dbReference>
<feature type="transmembrane region" description="Helical" evidence="1">
    <location>
        <begin position="681"/>
        <end position="698"/>
    </location>
</feature>
<keyword evidence="1" id="KW-0812">Transmembrane</keyword>